<feature type="domain" description="Prepilin peptidase A24 N-terminal" evidence="9">
    <location>
        <begin position="7"/>
        <end position="88"/>
    </location>
</feature>
<dbReference type="PANTHER" id="PTHR30487">
    <property type="entry name" value="TYPE 4 PREPILIN-LIKE PROTEINS LEADER PEPTIDE-PROCESSING ENZYME"/>
    <property type="match status" value="1"/>
</dbReference>
<comment type="similarity">
    <text evidence="2">Belongs to the peptidase A24 family.</text>
</comment>
<reference evidence="10 11" key="1">
    <citation type="submission" date="2020-07" db="EMBL/GenBank/DDBJ databases">
        <title>Description of Limosilactobacillus balticus sp. nov., Limosilactobacillus agrestis sp. nov., Limosilactobacillus albertensis sp. nov., Limosilactobacillus rudii sp. nov., Limosilactobacillus fastidiosus sp. nov., five novel Limosilactobacillus species isolated from the vertebrate gastrointestinal tract, and proposal of 6 subspecies of Limosilactobacillus reuteri adapted to the gastrointestinal tract of specific vertebrate hosts.</title>
        <authorList>
            <person name="Li F."/>
            <person name="Cheng C."/>
            <person name="Zheng J."/>
            <person name="Quevedo R.M."/>
            <person name="Li J."/>
            <person name="Roos S."/>
            <person name="Gaenzle M.G."/>
            <person name="Walter J."/>
        </authorList>
    </citation>
    <scope>NUCLEOTIDE SEQUENCE [LARGE SCALE GENOMIC DNA]</scope>
    <source>
        <strain evidence="10 11">RRLNB_1_1</strain>
    </source>
</reference>
<dbReference type="Pfam" id="PF01478">
    <property type="entry name" value="Peptidase_A24"/>
    <property type="match status" value="1"/>
</dbReference>
<evidence type="ECO:0000313" key="10">
    <source>
        <dbReference type="EMBL" id="MBB1068992.1"/>
    </source>
</evidence>
<evidence type="ECO:0000256" key="3">
    <source>
        <dbReference type="ARBA" id="ARBA00022475"/>
    </source>
</evidence>
<name>A0A7W3TQF1_9LACO</name>
<accession>A0A7W3TQF1</accession>
<feature type="transmembrane region" description="Helical" evidence="7">
    <location>
        <begin position="69"/>
        <end position="89"/>
    </location>
</feature>
<evidence type="ECO:0000256" key="2">
    <source>
        <dbReference type="ARBA" id="ARBA00005801"/>
    </source>
</evidence>
<evidence type="ECO:0000256" key="4">
    <source>
        <dbReference type="ARBA" id="ARBA00022692"/>
    </source>
</evidence>
<organism evidence="10 11">
    <name type="scientific">Limosilactobacillus albertensis</name>
    <dbReference type="NCBI Taxonomy" id="2759752"/>
    <lineage>
        <taxon>Bacteria</taxon>
        <taxon>Bacillati</taxon>
        <taxon>Bacillota</taxon>
        <taxon>Bacilli</taxon>
        <taxon>Lactobacillales</taxon>
        <taxon>Lactobacillaceae</taxon>
        <taxon>Limosilactobacillus</taxon>
    </lineage>
</organism>
<dbReference type="InterPro" id="IPR000045">
    <property type="entry name" value="Prepilin_IV_endopep_pep"/>
</dbReference>
<gene>
    <name evidence="10" type="ORF">H5S40_02230</name>
</gene>
<keyword evidence="3" id="KW-1003">Cell membrane</keyword>
<evidence type="ECO:0000256" key="7">
    <source>
        <dbReference type="SAM" id="Phobius"/>
    </source>
</evidence>
<dbReference type="GO" id="GO:0005886">
    <property type="term" value="C:plasma membrane"/>
    <property type="evidence" value="ECO:0007669"/>
    <property type="project" value="UniProtKB-SubCell"/>
</dbReference>
<comment type="subcellular location">
    <subcellularLocation>
        <location evidence="1">Cell membrane</location>
        <topology evidence="1">Multi-pass membrane protein</topology>
    </subcellularLocation>
</comment>
<feature type="transmembrane region" description="Helical" evidence="7">
    <location>
        <begin position="169"/>
        <end position="197"/>
    </location>
</feature>
<dbReference type="PANTHER" id="PTHR30487:SF0">
    <property type="entry name" value="PREPILIN LEADER PEPTIDASE_N-METHYLTRANSFERASE-RELATED"/>
    <property type="match status" value="1"/>
</dbReference>
<feature type="domain" description="Prepilin type IV endopeptidase peptidase" evidence="8">
    <location>
        <begin position="98"/>
        <end position="196"/>
    </location>
</feature>
<feature type="transmembrane region" description="Helical" evidence="7">
    <location>
        <begin position="137"/>
        <end position="157"/>
    </location>
</feature>
<dbReference type="GO" id="GO:0004190">
    <property type="term" value="F:aspartic-type endopeptidase activity"/>
    <property type="evidence" value="ECO:0007669"/>
    <property type="project" value="InterPro"/>
</dbReference>
<keyword evidence="5 7" id="KW-1133">Transmembrane helix</keyword>
<evidence type="ECO:0000313" key="11">
    <source>
        <dbReference type="Proteomes" id="UP000518316"/>
    </source>
</evidence>
<keyword evidence="6 7" id="KW-0472">Membrane</keyword>
<keyword evidence="11" id="KW-1185">Reference proteome</keyword>
<dbReference type="InterPro" id="IPR010627">
    <property type="entry name" value="Prepilin_pept_A24_N"/>
</dbReference>
<evidence type="ECO:0000256" key="1">
    <source>
        <dbReference type="ARBA" id="ARBA00004651"/>
    </source>
</evidence>
<dbReference type="RefSeq" id="WP_182597674.1">
    <property type="nucleotide sequence ID" value="NZ_JACIVC010000043.1"/>
</dbReference>
<evidence type="ECO:0000259" key="9">
    <source>
        <dbReference type="Pfam" id="PF06750"/>
    </source>
</evidence>
<proteinExistence type="inferred from homology"/>
<dbReference type="InterPro" id="IPR050882">
    <property type="entry name" value="Prepilin_peptidase/N-MTase"/>
</dbReference>
<feature type="transmembrane region" description="Helical" evidence="7">
    <location>
        <begin position="38"/>
        <end position="57"/>
    </location>
</feature>
<protein>
    <submittedName>
        <fullName evidence="10">Prepilin peptidase</fullName>
    </submittedName>
</protein>
<evidence type="ECO:0000256" key="6">
    <source>
        <dbReference type="ARBA" id="ARBA00023136"/>
    </source>
</evidence>
<evidence type="ECO:0000259" key="8">
    <source>
        <dbReference type="Pfam" id="PF01478"/>
    </source>
</evidence>
<feature type="transmembrane region" description="Helical" evidence="7">
    <location>
        <begin position="95"/>
        <end position="125"/>
    </location>
</feature>
<keyword evidence="4 7" id="KW-0812">Transmembrane</keyword>
<feature type="transmembrane region" description="Helical" evidence="7">
    <location>
        <begin position="204"/>
        <end position="222"/>
    </location>
</feature>
<dbReference type="AlphaFoldDB" id="A0A7W3TQF1"/>
<evidence type="ECO:0000256" key="5">
    <source>
        <dbReference type="ARBA" id="ARBA00022989"/>
    </source>
</evidence>
<dbReference type="Pfam" id="PF06750">
    <property type="entry name" value="A24_N_bact"/>
    <property type="match status" value="1"/>
</dbReference>
<dbReference type="GO" id="GO:0006465">
    <property type="term" value="P:signal peptide processing"/>
    <property type="evidence" value="ECO:0007669"/>
    <property type="project" value="TreeGrafter"/>
</dbReference>
<comment type="caution">
    <text evidence="10">The sequence shown here is derived from an EMBL/GenBank/DDBJ whole genome shotgun (WGS) entry which is preliminary data.</text>
</comment>
<dbReference type="Proteomes" id="UP000518316">
    <property type="component" value="Unassembled WGS sequence"/>
</dbReference>
<sequence length="223" mass="25386">MSIISFIFGASLASFIASYSYRLATNQPLMFPRSYCDNCRLILCWWQLIPILSFVILRGQCFYCKQKINFYLPLVELLSGTAFAILIIYEPLHDSIIIIFLTCLIFLASTDFFAQVIYSYYLIGLFPVAFLSVPQDYLYNFISACILAISLLLFAALTKTLGNGDIEFLFIICLIWGWKQTLLIIQISSIIMLVCFLTTHKAKLPFIPALAFTTFLSIFIQGC</sequence>
<dbReference type="EMBL" id="JACIVC010000043">
    <property type="protein sequence ID" value="MBB1068992.1"/>
    <property type="molecule type" value="Genomic_DNA"/>
</dbReference>